<evidence type="ECO:0000259" key="1">
    <source>
        <dbReference type="Pfam" id="PF25559"/>
    </source>
</evidence>
<reference evidence="2 3" key="1">
    <citation type="submission" date="2019-03" db="EMBL/GenBank/DDBJ databases">
        <title>Genomic Encyclopedia of Type Strains, Phase IV (KMG-IV): sequencing the most valuable type-strain genomes for metagenomic binning, comparative biology and taxonomic classification.</title>
        <authorList>
            <person name="Goeker M."/>
        </authorList>
    </citation>
    <scope>NUCLEOTIDE SEQUENCE [LARGE SCALE GENOMIC DNA]</scope>
    <source>
        <strain evidence="2 3">DSM 25082</strain>
    </source>
</reference>
<accession>A0A4V3CK41</accession>
<feature type="domain" description="DUF7931" evidence="1">
    <location>
        <begin position="19"/>
        <end position="154"/>
    </location>
</feature>
<dbReference type="AlphaFoldDB" id="A0A4V3CK41"/>
<keyword evidence="3" id="KW-1185">Reference proteome</keyword>
<gene>
    <name evidence="2" type="ORF">DFR39_102569</name>
</gene>
<dbReference type="OrthoDB" id="8898236at2"/>
<protein>
    <recommendedName>
        <fullName evidence="1">DUF7931 domain-containing protein</fullName>
    </recommendedName>
</protein>
<dbReference type="Pfam" id="PF25559">
    <property type="entry name" value="DUF7931"/>
    <property type="match status" value="1"/>
</dbReference>
<dbReference type="RefSeq" id="WP_133602916.1">
    <property type="nucleotide sequence ID" value="NZ_JAUFPJ010000002.1"/>
</dbReference>
<name>A0A4V3CK41_9BURK</name>
<organism evidence="2 3">
    <name type="scientific">Roseateles asaccharophilus</name>
    <dbReference type="NCBI Taxonomy" id="582607"/>
    <lineage>
        <taxon>Bacteria</taxon>
        <taxon>Pseudomonadati</taxon>
        <taxon>Pseudomonadota</taxon>
        <taxon>Betaproteobacteria</taxon>
        <taxon>Burkholderiales</taxon>
        <taxon>Sphaerotilaceae</taxon>
        <taxon>Roseateles</taxon>
    </lineage>
</organism>
<dbReference type="Proteomes" id="UP000295357">
    <property type="component" value="Unassembled WGS sequence"/>
</dbReference>
<dbReference type="InterPro" id="IPR057691">
    <property type="entry name" value="DUF7931"/>
</dbReference>
<proteinExistence type="predicted"/>
<evidence type="ECO:0000313" key="2">
    <source>
        <dbReference type="EMBL" id="TDP12176.1"/>
    </source>
</evidence>
<dbReference type="EMBL" id="SNXE01000002">
    <property type="protein sequence ID" value="TDP12176.1"/>
    <property type="molecule type" value="Genomic_DNA"/>
</dbReference>
<comment type="caution">
    <text evidence="2">The sequence shown here is derived from an EMBL/GenBank/DDBJ whole genome shotgun (WGS) entry which is preliminary data.</text>
</comment>
<sequence length="163" mass="18484">MDITEGVISGREAFVQALTACFQRAAQEGCRELCLWDADFAHWPLSSPEVLDALRQWALPHRRLRLLATQYEDLRRLHPRFVSWRRHWDHVVEARAYEPQDLSGGGPQGLMLGQGLFSLRLLDARLWRAAYSGAAADELAARESFDAVWQRSCESFSASTLGL</sequence>
<evidence type="ECO:0000313" key="3">
    <source>
        <dbReference type="Proteomes" id="UP000295357"/>
    </source>
</evidence>